<gene>
    <name evidence="1" type="ORF">IWT30_01434</name>
</gene>
<proteinExistence type="predicted"/>
<organism evidence="1 2">
    <name type="scientific">Secundilactobacillus mixtipabuli</name>
    <dbReference type="NCBI Taxonomy" id="1435342"/>
    <lineage>
        <taxon>Bacteria</taxon>
        <taxon>Bacillati</taxon>
        <taxon>Bacillota</taxon>
        <taxon>Bacilli</taxon>
        <taxon>Lactobacillales</taxon>
        <taxon>Lactobacillaceae</taxon>
        <taxon>Secundilactobacillus</taxon>
    </lineage>
</organism>
<evidence type="ECO:0000313" key="1">
    <source>
        <dbReference type="EMBL" id="GAW99464.1"/>
    </source>
</evidence>
<dbReference type="OrthoDB" id="2320639at2"/>
<dbReference type="AlphaFoldDB" id="A0A1Z5ICM5"/>
<dbReference type="EMBL" id="BCMF01000006">
    <property type="protein sequence ID" value="GAW99464.1"/>
    <property type="molecule type" value="Genomic_DNA"/>
</dbReference>
<dbReference type="InterPro" id="IPR008949">
    <property type="entry name" value="Isoprenoid_synthase_dom_sf"/>
</dbReference>
<dbReference type="SUPFAM" id="SSF48576">
    <property type="entry name" value="Terpenoid synthases"/>
    <property type="match status" value="1"/>
</dbReference>
<accession>A0A1Z5ICM5</accession>
<dbReference type="Proteomes" id="UP000198374">
    <property type="component" value="Unassembled WGS sequence"/>
</dbReference>
<protein>
    <recommendedName>
        <fullName evidence="3">Polyprenyl synthetase</fullName>
    </recommendedName>
</protein>
<dbReference type="Gene3D" id="1.10.600.10">
    <property type="entry name" value="Farnesyl Diphosphate Synthase"/>
    <property type="match status" value="1"/>
</dbReference>
<evidence type="ECO:0000313" key="2">
    <source>
        <dbReference type="Proteomes" id="UP000198374"/>
    </source>
</evidence>
<dbReference type="RefSeq" id="WP_089109259.1">
    <property type="nucleotide sequence ID" value="NZ_BCMF01000006.1"/>
</dbReference>
<keyword evidence="2" id="KW-1185">Reference proteome</keyword>
<evidence type="ECO:0008006" key="3">
    <source>
        <dbReference type="Google" id="ProtNLM"/>
    </source>
</evidence>
<reference evidence="1 2" key="1">
    <citation type="submission" date="2015-11" db="EMBL/GenBank/DDBJ databases">
        <title>Draft genome sequences of new species of the genus Lactobacillus isolated from orchardgrass silage.</title>
        <authorList>
            <person name="Tohno M."/>
            <person name="Tanizawa Y."/>
            <person name="Arita M."/>
        </authorList>
    </citation>
    <scope>NUCLEOTIDE SEQUENCE [LARGE SCALE GENOMIC DNA]</scope>
    <source>
        <strain evidence="1 2">IWT30</strain>
    </source>
</reference>
<comment type="caution">
    <text evidence="1">The sequence shown here is derived from an EMBL/GenBank/DDBJ whole genome shotgun (WGS) entry which is preliminary data.</text>
</comment>
<name>A0A1Z5ICM5_9LACO</name>
<sequence>MGFSPDNYTVDVALEDDFQSWLRQLPAAVQKPAKTVADDDQRHFRQALWTLFSQAGGISDTETFSGTVEVLALASGLIPATFKPQAMSLSDIAMSKAKAYGSQYLYGHFVATLATAGLPQSEITVVLQTAQQFWLANGTRLQLNFNQRERVADYLKDAKARSGALSAMTCRLASVTAGITDKAVTDLISTIGETLGVIAQILTDVNRTHDSLDFRTLILSGNYPLSLLFAFEEESDWFQNFFGSAKKPTDDQFDIARKLTIQAGEKSALQLAKELISQTQIDAKTLPDGTVQERLQQLLVQLENDAADYLKS</sequence>